<proteinExistence type="predicted"/>
<organism evidence="1 2">
    <name type="scientific">Brachionus plicatilis</name>
    <name type="common">Marine rotifer</name>
    <name type="synonym">Brachionus muelleri</name>
    <dbReference type="NCBI Taxonomy" id="10195"/>
    <lineage>
        <taxon>Eukaryota</taxon>
        <taxon>Metazoa</taxon>
        <taxon>Spiralia</taxon>
        <taxon>Gnathifera</taxon>
        <taxon>Rotifera</taxon>
        <taxon>Eurotatoria</taxon>
        <taxon>Monogononta</taxon>
        <taxon>Pseudotrocha</taxon>
        <taxon>Ploima</taxon>
        <taxon>Brachionidae</taxon>
        <taxon>Brachionus</taxon>
    </lineage>
</organism>
<dbReference type="EMBL" id="REGN01010239">
    <property type="protein sequence ID" value="RMZ99402.1"/>
    <property type="molecule type" value="Genomic_DNA"/>
</dbReference>
<dbReference type="AlphaFoldDB" id="A0A3M7PK12"/>
<evidence type="ECO:0000313" key="1">
    <source>
        <dbReference type="EMBL" id="RMZ99402.1"/>
    </source>
</evidence>
<name>A0A3M7PK12_BRAPC</name>
<comment type="caution">
    <text evidence="1">The sequence shown here is derived from an EMBL/GenBank/DDBJ whole genome shotgun (WGS) entry which is preliminary data.</text>
</comment>
<protein>
    <submittedName>
        <fullName evidence="1">Uncharacterized protein</fullName>
    </submittedName>
</protein>
<sequence>MSEFRLSICSDVLCTRIEASDSFWIDALMLGIIELVSRQKFDEFAIPDTPVEYLILQANLKRVKFVQKASCIAI</sequence>
<dbReference type="Proteomes" id="UP000276133">
    <property type="component" value="Unassembled WGS sequence"/>
</dbReference>
<reference evidence="1 2" key="1">
    <citation type="journal article" date="2018" name="Sci. Rep.">
        <title>Genomic signatures of local adaptation to the degree of environmental predictability in rotifers.</title>
        <authorList>
            <person name="Franch-Gras L."/>
            <person name="Hahn C."/>
            <person name="Garcia-Roger E.M."/>
            <person name="Carmona M.J."/>
            <person name="Serra M."/>
            <person name="Gomez A."/>
        </authorList>
    </citation>
    <scope>NUCLEOTIDE SEQUENCE [LARGE SCALE GENOMIC DNA]</scope>
    <source>
        <strain evidence="1">HYR1</strain>
    </source>
</reference>
<evidence type="ECO:0000313" key="2">
    <source>
        <dbReference type="Proteomes" id="UP000276133"/>
    </source>
</evidence>
<accession>A0A3M7PK12</accession>
<keyword evidence="2" id="KW-1185">Reference proteome</keyword>
<gene>
    <name evidence="1" type="ORF">BpHYR1_041421</name>
</gene>